<evidence type="ECO:0000313" key="2">
    <source>
        <dbReference type="Proteomes" id="UP001634394"/>
    </source>
</evidence>
<sequence length="72" mass="8365">RDFRVTVKDMERLEKDLSGNLTVPGNFEITVPVYNSANLFRLMNLLKLINNGFMFTDPNSVYLKNEYKCKTS</sequence>
<feature type="non-terminal residue" evidence="1">
    <location>
        <position position="1"/>
    </location>
</feature>
<comment type="caution">
    <text evidence="1">The sequence shown here is derived from an EMBL/GenBank/DDBJ whole genome shotgun (WGS) entry which is preliminary data.</text>
</comment>
<organism evidence="1 2">
    <name type="scientific">Sinanodonta woodiana</name>
    <name type="common">Chinese pond mussel</name>
    <name type="synonym">Anodonta woodiana</name>
    <dbReference type="NCBI Taxonomy" id="1069815"/>
    <lineage>
        <taxon>Eukaryota</taxon>
        <taxon>Metazoa</taxon>
        <taxon>Spiralia</taxon>
        <taxon>Lophotrochozoa</taxon>
        <taxon>Mollusca</taxon>
        <taxon>Bivalvia</taxon>
        <taxon>Autobranchia</taxon>
        <taxon>Heteroconchia</taxon>
        <taxon>Palaeoheterodonta</taxon>
        <taxon>Unionida</taxon>
        <taxon>Unionoidea</taxon>
        <taxon>Unionidae</taxon>
        <taxon>Unioninae</taxon>
        <taxon>Sinanodonta</taxon>
    </lineage>
</organism>
<dbReference type="AlphaFoldDB" id="A0ABD3V5C7"/>
<accession>A0ABD3V5C7</accession>
<evidence type="ECO:0000313" key="1">
    <source>
        <dbReference type="EMBL" id="KAL3855742.1"/>
    </source>
</evidence>
<dbReference type="EMBL" id="JBJQND010000014">
    <property type="protein sequence ID" value="KAL3855742.1"/>
    <property type="molecule type" value="Genomic_DNA"/>
</dbReference>
<proteinExistence type="predicted"/>
<reference evidence="1 2" key="1">
    <citation type="submission" date="2024-11" db="EMBL/GenBank/DDBJ databases">
        <title>Chromosome-level genome assembly of the freshwater bivalve Anodonta woodiana.</title>
        <authorList>
            <person name="Chen X."/>
        </authorList>
    </citation>
    <scope>NUCLEOTIDE SEQUENCE [LARGE SCALE GENOMIC DNA]</scope>
    <source>
        <strain evidence="1">MN2024</strain>
        <tissue evidence="1">Gills</tissue>
    </source>
</reference>
<name>A0ABD3V5C7_SINWO</name>
<protein>
    <submittedName>
        <fullName evidence="1">Uncharacterized protein</fullName>
    </submittedName>
</protein>
<gene>
    <name evidence="1" type="ORF">ACJMK2_014947</name>
</gene>
<dbReference type="Proteomes" id="UP001634394">
    <property type="component" value="Unassembled WGS sequence"/>
</dbReference>
<keyword evidence="2" id="KW-1185">Reference proteome</keyword>